<comment type="caution">
    <text evidence="2">The sequence shown here is derived from an EMBL/GenBank/DDBJ whole genome shotgun (WGS) entry which is preliminary data.</text>
</comment>
<feature type="compositionally biased region" description="Acidic residues" evidence="1">
    <location>
        <begin position="91"/>
        <end position="109"/>
    </location>
</feature>
<dbReference type="RefSeq" id="WP_179824775.1">
    <property type="nucleotide sequence ID" value="NZ_JACCFS010000001.1"/>
</dbReference>
<accession>A0A7Z0ENY6</accession>
<keyword evidence="3" id="KW-1185">Reference proteome</keyword>
<gene>
    <name evidence="2" type="ORF">HNR10_003430</name>
</gene>
<dbReference type="Gene3D" id="2.130.10.10">
    <property type="entry name" value="YVTN repeat-like/Quinoprotein amine dehydrogenase"/>
    <property type="match status" value="1"/>
</dbReference>
<dbReference type="Proteomes" id="UP000572051">
    <property type="component" value="Unassembled WGS sequence"/>
</dbReference>
<dbReference type="SUPFAM" id="SSF50998">
    <property type="entry name" value="Quinoprotein alcohol dehydrogenase-like"/>
    <property type="match status" value="1"/>
</dbReference>
<dbReference type="AlphaFoldDB" id="A0A7Z0ENY6"/>
<dbReference type="EMBL" id="JACCFS010000001">
    <property type="protein sequence ID" value="NYJ35549.1"/>
    <property type="molecule type" value="Genomic_DNA"/>
</dbReference>
<protein>
    <recommendedName>
        <fullName evidence="4">Pyrrolo-quinoline quinone</fullName>
    </recommendedName>
</protein>
<sequence>MRHEALDGEWAPGEVPGTVTEHAWEWSDEKAEGNVAQSPLPGGVLLRMQDGVVALDGASGEEMWSYRVEGTRVWTDVSASGERVHILFPDEPQEREEDTEAAGDAEEDGSGVPGRRVVLDGVTGEVVGDHEEEISGDVEELGVFDVEVATDEGLFGLAPEPQLDAVMRSDTDDEVLWHTEDLFSCGESTVDRADRPVVFPGAVVVRAVCGSGEAQLTALAPANGSVLWSMTSQESNVLAADGGVRRMGELLAIDDGAPELEPAGGDRYRETVVVDPVSGELLSDGIELEEGQFLARTVDQGYLLSNRSGVERTFGFELRGFDGETVAATAAEAVQTSSLLDYLLPLDEAFVKLEPSGGVAGNSVLTVAPWGAEETHEVPLPRSVRGAVPSEEFAKSQEFILVPGAVVLIESPIEDRDGITVVGFH</sequence>
<evidence type="ECO:0000256" key="1">
    <source>
        <dbReference type="SAM" id="MobiDB-lite"/>
    </source>
</evidence>
<proteinExistence type="predicted"/>
<feature type="region of interest" description="Disordered" evidence="1">
    <location>
        <begin position="89"/>
        <end position="116"/>
    </location>
</feature>
<evidence type="ECO:0008006" key="4">
    <source>
        <dbReference type="Google" id="ProtNLM"/>
    </source>
</evidence>
<organism evidence="2 3">
    <name type="scientific">Nocardiopsis aegyptia</name>
    <dbReference type="NCBI Taxonomy" id="220378"/>
    <lineage>
        <taxon>Bacteria</taxon>
        <taxon>Bacillati</taxon>
        <taxon>Actinomycetota</taxon>
        <taxon>Actinomycetes</taxon>
        <taxon>Streptosporangiales</taxon>
        <taxon>Nocardiopsidaceae</taxon>
        <taxon>Nocardiopsis</taxon>
    </lineage>
</organism>
<dbReference type="InterPro" id="IPR011047">
    <property type="entry name" value="Quinoprotein_ADH-like_sf"/>
</dbReference>
<evidence type="ECO:0000313" key="2">
    <source>
        <dbReference type="EMBL" id="NYJ35549.1"/>
    </source>
</evidence>
<name>A0A7Z0ENY6_9ACTN</name>
<dbReference type="InterPro" id="IPR015943">
    <property type="entry name" value="WD40/YVTN_repeat-like_dom_sf"/>
</dbReference>
<reference evidence="2 3" key="1">
    <citation type="submission" date="2020-07" db="EMBL/GenBank/DDBJ databases">
        <title>Sequencing the genomes of 1000 actinobacteria strains.</title>
        <authorList>
            <person name="Klenk H.-P."/>
        </authorList>
    </citation>
    <scope>NUCLEOTIDE SEQUENCE [LARGE SCALE GENOMIC DNA]</scope>
    <source>
        <strain evidence="2 3">DSM 44442</strain>
    </source>
</reference>
<evidence type="ECO:0000313" key="3">
    <source>
        <dbReference type="Proteomes" id="UP000572051"/>
    </source>
</evidence>